<dbReference type="KEGG" id="aba:Acid345_4780"/>
<dbReference type="STRING" id="204669.Acid345_4780"/>
<organism evidence="2 3">
    <name type="scientific">Koribacter versatilis (strain Ellin345)</name>
    <dbReference type="NCBI Taxonomy" id="204669"/>
    <lineage>
        <taxon>Bacteria</taxon>
        <taxon>Pseudomonadati</taxon>
        <taxon>Acidobacteriota</taxon>
        <taxon>Terriglobia</taxon>
        <taxon>Terriglobales</taxon>
        <taxon>Candidatus Korobacteraceae</taxon>
        <taxon>Candidatus Korobacter</taxon>
    </lineage>
</organism>
<gene>
    <name evidence="2" type="ordered locus">Acid345_4780</name>
</gene>
<dbReference type="EMBL" id="CP000360">
    <property type="protein sequence ID" value="ABF43779.1"/>
    <property type="molecule type" value="Genomic_DNA"/>
</dbReference>
<protein>
    <submittedName>
        <fullName evidence="2">Transcriptional regulator, CopG family</fullName>
    </submittedName>
</protein>
<dbReference type="PANTHER" id="PTHR40688">
    <property type="match status" value="1"/>
</dbReference>
<dbReference type="eggNOG" id="COG3905">
    <property type="taxonomic scope" value="Bacteria"/>
</dbReference>
<sequence>MEKQLISVRLRADKVAALDALAESLDRDRSYLLNEAVEDYLEVQKYHLDRINQAIKAADDRELVDHADVKKLVAKLKRRK</sequence>
<dbReference type="EnsemblBacteria" id="ABF43779">
    <property type="protein sequence ID" value="ABF43779"/>
    <property type="gene ID" value="Acid345_4780"/>
</dbReference>
<feature type="domain" description="Ribbon-helix-helix protein CopG" evidence="1">
    <location>
        <begin position="5"/>
        <end position="42"/>
    </location>
</feature>
<accession>Q1IH71</accession>
<dbReference type="SUPFAM" id="SSF47598">
    <property type="entry name" value="Ribbon-helix-helix"/>
    <property type="match status" value="1"/>
</dbReference>
<reference evidence="2 3" key="1">
    <citation type="journal article" date="2009" name="Appl. Environ. Microbiol.">
        <title>Three genomes from the phylum Acidobacteria provide insight into the lifestyles of these microorganisms in soils.</title>
        <authorList>
            <person name="Ward N.L."/>
            <person name="Challacombe J.F."/>
            <person name="Janssen P.H."/>
            <person name="Henrissat B."/>
            <person name="Coutinho P.M."/>
            <person name="Wu M."/>
            <person name="Xie G."/>
            <person name="Haft D.H."/>
            <person name="Sait M."/>
            <person name="Badger J."/>
            <person name="Barabote R.D."/>
            <person name="Bradley B."/>
            <person name="Brettin T.S."/>
            <person name="Brinkac L.M."/>
            <person name="Bruce D."/>
            <person name="Creasy T."/>
            <person name="Daugherty S.C."/>
            <person name="Davidsen T.M."/>
            <person name="DeBoy R.T."/>
            <person name="Detter J.C."/>
            <person name="Dodson R.J."/>
            <person name="Durkin A.S."/>
            <person name="Ganapathy A."/>
            <person name="Gwinn-Giglio M."/>
            <person name="Han C.S."/>
            <person name="Khouri H."/>
            <person name="Kiss H."/>
            <person name="Kothari S.P."/>
            <person name="Madupu R."/>
            <person name="Nelson K.E."/>
            <person name="Nelson W.C."/>
            <person name="Paulsen I."/>
            <person name="Penn K."/>
            <person name="Ren Q."/>
            <person name="Rosovitz M.J."/>
            <person name="Selengut J.D."/>
            <person name="Shrivastava S."/>
            <person name="Sullivan S.A."/>
            <person name="Tapia R."/>
            <person name="Thompson L.S."/>
            <person name="Watkins K.L."/>
            <person name="Yang Q."/>
            <person name="Yu C."/>
            <person name="Zafar N."/>
            <person name="Zhou L."/>
            <person name="Kuske C.R."/>
        </authorList>
    </citation>
    <scope>NUCLEOTIDE SEQUENCE [LARGE SCALE GENOMIC DNA]</scope>
    <source>
        <strain evidence="2 3">Ellin345</strain>
    </source>
</reference>
<dbReference type="HOGENOM" id="CLU_155311_5_3_0"/>
<dbReference type="PANTHER" id="PTHR40688:SF2">
    <property type="entry name" value="RIBBON-HELIX-HELIX PROTEIN COPG DOMAIN-CONTAINING PROTEIN"/>
    <property type="match status" value="1"/>
</dbReference>
<keyword evidence="3" id="KW-1185">Reference proteome</keyword>
<evidence type="ECO:0000313" key="2">
    <source>
        <dbReference type="EMBL" id="ABF43779.1"/>
    </source>
</evidence>
<dbReference type="InterPro" id="IPR010985">
    <property type="entry name" value="Ribbon_hlx_hlx"/>
</dbReference>
<dbReference type="RefSeq" id="WP_011525575.1">
    <property type="nucleotide sequence ID" value="NC_008009.1"/>
</dbReference>
<evidence type="ECO:0000259" key="1">
    <source>
        <dbReference type="Pfam" id="PF01402"/>
    </source>
</evidence>
<dbReference type="OrthoDB" id="122081at2"/>
<dbReference type="Proteomes" id="UP000002432">
    <property type="component" value="Chromosome"/>
</dbReference>
<dbReference type="Pfam" id="PF01402">
    <property type="entry name" value="RHH_1"/>
    <property type="match status" value="1"/>
</dbReference>
<proteinExistence type="predicted"/>
<dbReference type="GO" id="GO:0006355">
    <property type="term" value="P:regulation of DNA-templated transcription"/>
    <property type="evidence" value="ECO:0007669"/>
    <property type="project" value="InterPro"/>
</dbReference>
<evidence type="ECO:0000313" key="3">
    <source>
        <dbReference type="Proteomes" id="UP000002432"/>
    </source>
</evidence>
<name>Q1IH71_KORVE</name>
<dbReference type="AlphaFoldDB" id="Q1IH71"/>
<dbReference type="InterPro" id="IPR052991">
    <property type="entry name" value="Non-func_TypeII_TA_Antitoxin"/>
</dbReference>
<dbReference type="CDD" id="cd22233">
    <property type="entry name" value="RHH_CopAso-like"/>
    <property type="match status" value="1"/>
</dbReference>
<dbReference type="InterPro" id="IPR002145">
    <property type="entry name" value="CopG"/>
</dbReference>